<sequence>MYGTNLLKETWNRKHFVPKAKRRCAALGPETSQAEMHTCGTRPDGIKGKLGIQKQVIFAIEHGIRNRKGGRRGHNSGLFVNEVRKKDMPVKHRINGMQDYNSIITQLHE</sequence>
<protein>
    <submittedName>
        <fullName evidence="1">Uncharacterized protein</fullName>
    </submittedName>
</protein>
<dbReference type="Proteomes" id="UP000499080">
    <property type="component" value="Unassembled WGS sequence"/>
</dbReference>
<evidence type="ECO:0000313" key="2">
    <source>
        <dbReference type="Proteomes" id="UP000499080"/>
    </source>
</evidence>
<evidence type="ECO:0000313" key="1">
    <source>
        <dbReference type="EMBL" id="GBM63703.1"/>
    </source>
</evidence>
<dbReference type="EMBL" id="BGPR01001884">
    <property type="protein sequence ID" value="GBM63703.1"/>
    <property type="molecule type" value="Genomic_DNA"/>
</dbReference>
<reference evidence="1 2" key="1">
    <citation type="journal article" date="2019" name="Sci. Rep.">
        <title>Orb-weaving spider Araneus ventricosus genome elucidates the spidroin gene catalogue.</title>
        <authorList>
            <person name="Kono N."/>
            <person name="Nakamura H."/>
            <person name="Ohtoshi R."/>
            <person name="Moran D.A.P."/>
            <person name="Shinohara A."/>
            <person name="Yoshida Y."/>
            <person name="Fujiwara M."/>
            <person name="Mori M."/>
            <person name="Tomita M."/>
            <person name="Arakawa K."/>
        </authorList>
    </citation>
    <scope>NUCLEOTIDE SEQUENCE [LARGE SCALE GENOMIC DNA]</scope>
</reference>
<name>A0A4Y2HEH5_ARAVE</name>
<accession>A0A4Y2HEH5</accession>
<proteinExistence type="predicted"/>
<comment type="caution">
    <text evidence="1">The sequence shown here is derived from an EMBL/GenBank/DDBJ whole genome shotgun (WGS) entry which is preliminary data.</text>
</comment>
<keyword evidence="2" id="KW-1185">Reference proteome</keyword>
<dbReference type="AlphaFoldDB" id="A0A4Y2HEH5"/>
<organism evidence="1 2">
    <name type="scientific">Araneus ventricosus</name>
    <name type="common">Orbweaver spider</name>
    <name type="synonym">Epeira ventricosa</name>
    <dbReference type="NCBI Taxonomy" id="182803"/>
    <lineage>
        <taxon>Eukaryota</taxon>
        <taxon>Metazoa</taxon>
        <taxon>Ecdysozoa</taxon>
        <taxon>Arthropoda</taxon>
        <taxon>Chelicerata</taxon>
        <taxon>Arachnida</taxon>
        <taxon>Araneae</taxon>
        <taxon>Araneomorphae</taxon>
        <taxon>Entelegynae</taxon>
        <taxon>Araneoidea</taxon>
        <taxon>Araneidae</taxon>
        <taxon>Araneus</taxon>
    </lineage>
</organism>
<gene>
    <name evidence="1" type="ORF">AVEN_147635_1</name>
</gene>